<dbReference type="InterPro" id="IPR029071">
    <property type="entry name" value="Ubiquitin-like_domsf"/>
</dbReference>
<dbReference type="InterPro" id="IPR051835">
    <property type="entry name" value="RAC1-GEF"/>
</dbReference>
<dbReference type="SMART" id="SM01196">
    <property type="entry name" value="FERM_C"/>
    <property type="match status" value="1"/>
</dbReference>
<dbReference type="Proteomes" id="UP000694906">
    <property type="component" value="Unplaced"/>
</dbReference>
<dbReference type="GeneID" id="101702823"/>
<dbReference type="Gene3D" id="1.20.80.10">
    <property type="match status" value="1"/>
</dbReference>
<protein>
    <submittedName>
        <fullName evidence="3">FERM domain-containing protein 7</fullName>
    </submittedName>
</protein>
<gene>
    <name evidence="3" type="primary">Frmd7</name>
</gene>
<dbReference type="CDD" id="cd13193">
    <property type="entry name" value="FERM_C_FARP1-like"/>
    <property type="match status" value="1"/>
</dbReference>
<dbReference type="PROSITE" id="PS00660">
    <property type="entry name" value="FERM_1"/>
    <property type="match status" value="1"/>
</dbReference>
<dbReference type="InterPro" id="IPR014847">
    <property type="entry name" value="FA"/>
</dbReference>
<dbReference type="InterPro" id="IPR035963">
    <property type="entry name" value="FERM_2"/>
</dbReference>
<evidence type="ECO:0000313" key="2">
    <source>
        <dbReference type="Proteomes" id="UP000694906"/>
    </source>
</evidence>
<dbReference type="InterPro" id="IPR019748">
    <property type="entry name" value="FERM_central"/>
</dbReference>
<proteinExistence type="predicted"/>
<dbReference type="SMART" id="SM01195">
    <property type="entry name" value="FA"/>
    <property type="match status" value="1"/>
</dbReference>
<dbReference type="SUPFAM" id="SSF50729">
    <property type="entry name" value="PH domain-like"/>
    <property type="match status" value="1"/>
</dbReference>
<dbReference type="CDD" id="cd14473">
    <property type="entry name" value="FERM_B-lobe"/>
    <property type="match status" value="1"/>
</dbReference>
<dbReference type="PANTHER" id="PTHR45858">
    <property type="entry name" value="FERM DOMAIN CONTAINING PROTEIN"/>
    <property type="match status" value="1"/>
</dbReference>
<dbReference type="Pfam" id="PF00373">
    <property type="entry name" value="FERM_M"/>
    <property type="match status" value="1"/>
</dbReference>
<dbReference type="RefSeq" id="XP_021096264.1">
    <property type="nucleotide sequence ID" value="XM_021240605.1"/>
</dbReference>
<dbReference type="Pfam" id="PF08736">
    <property type="entry name" value="FA"/>
    <property type="match status" value="1"/>
</dbReference>
<dbReference type="FunFam" id="2.30.29.30:FF:000002">
    <property type="entry name" value="Band 4.1-like protein 5 isoform 1"/>
    <property type="match status" value="1"/>
</dbReference>
<dbReference type="SUPFAM" id="SSF54236">
    <property type="entry name" value="Ubiquitin-like"/>
    <property type="match status" value="1"/>
</dbReference>
<dbReference type="PRINTS" id="PR00935">
    <property type="entry name" value="BAND41"/>
</dbReference>
<evidence type="ECO:0000313" key="3">
    <source>
        <dbReference type="RefSeq" id="XP_021096264.1"/>
    </source>
</evidence>
<accession>A0AAX6RIN1</accession>
<dbReference type="InterPro" id="IPR019749">
    <property type="entry name" value="Band_41_domain"/>
</dbReference>
<dbReference type="CTD" id="90167"/>
<dbReference type="SUPFAM" id="SSF47031">
    <property type="entry name" value="Second domain of FERM"/>
    <property type="match status" value="1"/>
</dbReference>
<dbReference type="Pfam" id="PF09379">
    <property type="entry name" value="FERM_N"/>
    <property type="match status" value="1"/>
</dbReference>
<dbReference type="Gene3D" id="3.10.20.90">
    <property type="entry name" value="Phosphatidylinositol 3-kinase Catalytic Subunit, Chain A, domain 1"/>
    <property type="match status" value="1"/>
</dbReference>
<dbReference type="GO" id="GO:0005085">
    <property type="term" value="F:guanyl-nucleotide exchange factor activity"/>
    <property type="evidence" value="ECO:0007669"/>
    <property type="project" value="TreeGrafter"/>
</dbReference>
<dbReference type="SMART" id="SM00295">
    <property type="entry name" value="B41"/>
    <property type="match status" value="1"/>
</dbReference>
<evidence type="ECO:0000259" key="1">
    <source>
        <dbReference type="PROSITE" id="PS50057"/>
    </source>
</evidence>
<dbReference type="Gene3D" id="2.30.29.30">
    <property type="entry name" value="Pleckstrin-homology domain (PH domain)/Phosphotyrosine-binding domain (PTB)"/>
    <property type="match status" value="1"/>
</dbReference>
<dbReference type="GO" id="GO:0010975">
    <property type="term" value="P:regulation of neuron projection development"/>
    <property type="evidence" value="ECO:0007669"/>
    <property type="project" value="TreeGrafter"/>
</dbReference>
<dbReference type="PANTHER" id="PTHR45858:SF1">
    <property type="entry name" value="FERM DOMAIN-CONTAINING PROTEIN 7"/>
    <property type="match status" value="1"/>
</dbReference>
<dbReference type="InterPro" id="IPR018980">
    <property type="entry name" value="FERM_PH-like_C"/>
</dbReference>
<dbReference type="InterPro" id="IPR041788">
    <property type="entry name" value="FARP1/FARP2/FRMD7_FERM_C"/>
</dbReference>
<organism evidence="2 3">
    <name type="scientific">Heterocephalus glaber</name>
    <name type="common">Naked mole rat</name>
    <dbReference type="NCBI Taxonomy" id="10181"/>
    <lineage>
        <taxon>Eukaryota</taxon>
        <taxon>Metazoa</taxon>
        <taxon>Chordata</taxon>
        <taxon>Craniata</taxon>
        <taxon>Vertebrata</taxon>
        <taxon>Euteleostomi</taxon>
        <taxon>Mammalia</taxon>
        <taxon>Eutheria</taxon>
        <taxon>Euarchontoglires</taxon>
        <taxon>Glires</taxon>
        <taxon>Rodentia</taxon>
        <taxon>Hystricomorpha</taxon>
        <taxon>Bathyergidae</taxon>
        <taxon>Heterocephalus</taxon>
    </lineage>
</organism>
<dbReference type="FunFam" id="1.20.80.10:FF:000005">
    <property type="entry name" value="FERM, RhoGEF and pleckstrin domain-containing protein 1"/>
    <property type="match status" value="1"/>
</dbReference>
<dbReference type="PROSITE" id="PS50057">
    <property type="entry name" value="FERM_3"/>
    <property type="match status" value="1"/>
</dbReference>
<name>A0AAX6RIN1_HETGA</name>
<dbReference type="FunFam" id="3.10.20.90:FF:000040">
    <property type="entry name" value="FERM, RhoGEF and pleckstrin domain-containing protein"/>
    <property type="match status" value="1"/>
</dbReference>
<sequence length="799" mass="90722">MHDKCGDQSRGEQSSVKAVIIGPSQYQAARSQVKKIGEQGSETQPDVWMLKDQTACSSESSILGGTAATCPYSVPGSELAWSVRRIRKHSPCCGGNQFKWEKCVFEQKSSGKALFNLSCSHLNLAEKEYFGLEFCSHSGNNVWLELLKPITKQVKNPKEVVFKFMVKFFPVDPGHLREELTRYLFTLQIKKDLAVGRLPCSDNCAAMMVSHILQSELGDFHEETVRKHLAQTRYLPNQDCLESKIVHFHQKHIGRSPAESDILLLDIARKLDMYGIRPHPASDGEGMQIHLAVAHMGVLVLRGNTKINTFNWAKIRKLSFKRKHFLIKLHANILVLCKDTLEFTMASRDACKAFWKTCVEYHAFFRLSEEPKSKPKTLLCSKGSSFRYSGRTQRQLLEYGKKGRLKSLPFERKHYPSQYDERQCRSSPDILSDVSKQVEDLRLAPGDGYYRNVNGAHTSEPVRDSRRRNSAVEVTFAVELEHSKPEADPILLHQSQSSSSFPFIYSDSVFNTDPDPDPRDFFEERTPLSSFQTSSKFADNHLSTSSGLTSKVSPARQLFYTDVPYIPCTSQQVDIMAPQVFFYVDKPPQVPRRSQLMAEEKVRPDSYIEPTAIKTTKRSPQNIRLKSFQQDLQELQEAMARTSGRNNINVDLEEEDPNLEDAFAYNIQEQTPKWSQSQSDMKTIRFPFGSEFRPLGPCPALSHKADLFTCMFAEQEFPAVLMDHTAAERYIASESSDSESEILKPDYYSLYGKGIKSPMARIRLSSGSLQLDEEDEDASFSTPTTEDRTLLKPCNYFLA</sequence>
<dbReference type="InterPro" id="IPR011993">
    <property type="entry name" value="PH-like_dom_sf"/>
</dbReference>
<dbReference type="InterPro" id="IPR000299">
    <property type="entry name" value="FERM_domain"/>
</dbReference>
<dbReference type="Pfam" id="PF09380">
    <property type="entry name" value="FERM_C"/>
    <property type="match status" value="1"/>
</dbReference>
<keyword evidence="2" id="KW-1185">Reference proteome</keyword>
<dbReference type="InterPro" id="IPR014352">
    <property type="entry name" value="FERM/acyl-CoA-bd_prot_sf"/>
</dbReference>
<dbReference type="InterPro" id="IPR019747">
    <property type="entry name" value="FERM_CS"/>
</dbReference>
<feature type="domain" description="FERM" evidence="1">
    <location>
        <begin position="86"/>
        <end position="369"/>
    </location>
</feature>
<dbReference type="InterPro" id="IPR018979">
    <property type="entry name" value="FERM_N"/>
</dbReference>
<reference evidence="3" key="1">
    <citation type="submission" date="2025-08" db="UniProtKB">
        <authorList>
            <consortium name="RefSeq"/>
        </authorList>
    </citation>
    <scope>IDENTIFICATION</scope>
</reference>
<dbReference type="AlphaFoldDB" id="A0AAX6RIN1"/>